<comment type="similarity">
    <text evidence="1">Belongs to the LysR transcriptional regulatory family.</text>
</comment>
<evidence type="ECO:0000256" key="1">
    <source>
        <dbReference type="ARBA" id="ARBA00009437"/>
    </source>
</evidence>
<dbReference type="Gene3D" id="1.10.10.10">
    <property type="entry name" value="Winged helix-like DNA-binding domain superfamily/Winged helix DNA-binding domain"/>
    <property type="match status" value="1"/>
</dbReference>
<keyword evidence="7" id="KW-1185">Reference proteome</keyword>
<keyword evidence="4" id="KW-0804">Transcription</keyword>
<sequence>MLNHFNLPPLNALKAFEVSARLQSISLAAKELNVTHGAVSRQVKQLEEYLGVTLLAKHGRGIKLTDSGTHLYEASNAAFALIHHACLDIRHQIQQAPFVLACPGSLLARWLIPRLEQLQSDLPDLRLQVITNTGDDSHLQQTDANASLVFLSAPYPDDMQVYPLDNERIGPVLSPFYPQARVLQQTNPRQVFNEPLLFTRSRPQAWPDWAKAQKLPLESITYAQEFEHLYYLLEAAMAGLGVAIAPEHIVRNDIANGRLIAPWGFVETSAKLVLLTRKGQHEKRAEQLAQWLVDNI</sequence>
<organism evidence="6 7">
    <name type="scientific">Denitrificimonas halotolerans</name>
    <dbReference type="NCBI Taxonomy" id="3098930"/>
    <lineage>
        <taxon>Bacteria</taxon>
        <taxon>Pseudomonadati</taxon>
        <taxon>Pseudomonadota</taxon>
        <taxon>Gammaproteobacteria</taxon>
        <taxon>Pseudomonadales</taxon>
        <taxon>Pseudomonadaceae</taxon>
        <taxon>Denitrificimonas</taxon>
    </lineage>
</organism>
<comment type="caution">
    <text evidence="6">The sequence shown here is derived from an EMBL/GenBank/DDBJ whole genome shotgun (WGS) entry which is preliminary data.</text>
</comment>
<dbReference type="InterPro" id="IPR036390">
    <property type="entry name" value="WH_DNA-bd_sf"/>
</dbReference>
<keyword evidence="2" id="KW-0805">Transcription regulation</keyword>
<dbReference type="PANTHER" id="PTHR30537">
    <property type="entry name" value="HTH-TYPE TRANSCRIPTIONAL REGULATOR"/>
    <property type="match status" value="1"/>
</dbReference>
<gene>
    <name evidence="6" type="ORF">TOI97_09700</name>
</gene>
<evidence type="ECO:0000256" key="4">
    <source>
        <dbReference type="ARBA" id="ARBA00023163"/>
    </source>
</evidence>
<dbReference type="EMBL" id="JAXIVU010000013">
    <property type="protein sequence ID" value="MDY7219833.1"/>
    <property type="molecule type" value="Genomic_DNA"/>
</dbReference>
<dbReference type="PRINTS" id="PR00039">
    <property type="entry name" value="HTHLYSR"/>
</dbReference>
<dbReference type="PANTHER" id="PTHR30537:SF74">
    <property type="entry name" value="HTH-TYPE TRANSCRIPTIONAL REGULATOR TRPI"/>
    <property type="match status" value="1"/>
</dbReference>
<protein>
    <submittedName>
        <fullName evidence="6">LysR family transcriptional regulator</fullName>
    </submittedName>
</protein>
<dbReference type="PROSITE" id="PS50931">
    <property type="entry name" value="HTH_LYSR"/>
    <property type="match status" value="1"/>
</dbReference>
<dbReference type="Proteomes" id="UP001294570">
    <property type="component" value="Unassembled WGS sequence"/>
</dbReference>
<evidence type="ECO:0000256" key="3">
    <source>
        <dbReference type="ARBA" id="ARBA00023125"/>
    </source>
</evidence>
<dbReference type="Pfam" id="PF00126">
    <property type="entry name" value="HTH_1"/>
    <property type="match status" value="1"/>
</dbReference>
<accession>A0ABU5GS71</accession>
<feature type="domain" description="HTH lysR-type" evidence="5">
    <location>
        <begin position="8"/>
        <end position="65"/>
    </location>
</feature>
<evidence type="ECO:0000313" key="7">
    <source>
        <dbReference type="Proteomes" id="UP001294570"/>
    </source>
</evidence>
<dbReference type="Pfam" id="PF03466">
    <property type="entry name" value="LysR_substrate"/>
    <property type="match status" value="1"/>
</dbReference>
<dbReference type="InterPro" id="IPR036388">
    <property type="entry name" value="WH-like_DNA-bd_sf"/>
</dbReference>
<reference evidence="6 7" key="1">
    <citation type="submission" date="2023-12" db="EMBL/GenBank/DDBJ databases">
        <title>Denitrificimonas halotolerans sp. nov.,a novel species isolated from landfill leachate.</title>
        <authorList>
            <person name="Wang S."/>
        </authorList>
    </citation>
    <scope>NUCLEOTIDE SEQUENCE [LARGE SCALE GENOMIC DNA]</scope>
    <source>
        <strain evidence="6 7">JX-1</strain>
    </source>
</reference>
<dbReference type="InterPro" id="IPR005119">
    <property type="entry name" value="LysR_subst-bd"/>
</dbReference>
<dbReference type="RefSeq" id="WP_321553921.1">
    <property type="nucleotide sequence ID" value="NZ_JAXIVU010000013.1"/>
</dbReference>
<proteinExistence type="inferred from homology"/>
<evidence type="ECO:0000259" key="5">
    <source>
        <dbReference type="PROSITE" id="PS50931"/>
    </source>
</evidence>
<dbReference type="SUPFAM" id="SSF46785">
    <property type="entry name" value="Winged helix' DNA-binding domain"/>
    <property type="match status" value="1"/>
</dbReference>
<dbReference type="InterPro" id="IPR058163">
    <property type="entry name" value="LysR-type_TF_proteobact-type"/>
</dbReference>
<keyword evidence="3" id="KW-0238">DNA-binding</keyword>
<dbReference type="SUPFAM" id="SSF53850">
    <property type="entry name" value="Periplasmic binding protein-like II"/>
    <property type="match status" value="1"/>
</dbReference>
<evidence type="ECO:0000256" key="2">
    <source>
        <dbReference type="ARBA" id="ARBA00023015"/>
    </source>
</evidence>
<dbReference type="InterPro" id="IPR000847">
    <property type="entry name" value="LysR_HTH_N"/>
</dbReference>
<name>A0ABU5GS71_9GAMM</name>
<dbReference type="Gene3D" id="3.40.190.10">
    <property type="entry name" value="Periplasmic binding protein-like II"/>
    <property type="match status" value="2"/>
</dbReference>
<evidence type="ECO:0000313" key="6">
    <source>
        <dbReference type="EMBL" id="MDY7219833.1"/>
    </source>
</evidence>